<dbReference type="SUPFAM" id="SSF111342">
    <property type="entry name" value="CbiD-like"/>
    <property type="match status" value="1"/>
</dbReference>
<sequence>MLDLYVMSDGKKLRCGYTTGSCATAATKAATIMLFNDIVLERVEIMTPKGIEISIPINSVEKGKDYCIVSVVKDGGDDPDMTNGMEIYAKVEKQDSGFTLTGGEGIGVITRDGLAIEKGLHAINPTPRKTIEQAVKDNLPQVKGENWEFTEGNGIKVTISAPMGEEIAKKTFNPRLGIVGGISILGTTGIVKPMSEEALKESIRIEIKQKGKNKKKLVLAFGNIGEKCAKDKGFNEDEIVIISNFVGFALECCDEMNIKEVILVGHIGKLSKVAYGCFNTHSRVNDVRLEVIALELALLGYDTELVRSVLTQKTSEGAVKFLGNGYEELYKNIGNKIVERMRIYTYGKMKCDAIMYYGFSDYSILYNSLDINKS</sequence>
<gene>
    <name evidence="5 6" type="primary">cbiD</name>
    <name evidence="6" type="ORF">H6A19_15225</name>
</gene>
<dbReference type="InterPro" id="IPR002748">
    <property type="entry name" value="CbiD"/>
</dbReference>
<evidence type="ECO:0000256" key="4">
    <source>
        <dbReference type="ARBA" id="ARBA00022691"/>
    </source>
</evidence>
<proteinExistence type="inferred from homology"/>
<reference evidence="6 7" key="1">
    <citation type="journal article" date="2021" name="Sci. Rep.">
        <title>The distribution of antibiotic resistance genes in chicken gut microbiota commensals.</title>
        <authorList>
            <person name="Juricova H."/>
            <person name="Matiasovicova J."/>
            <person name="Kubasova T."/>
            <person name="Cejkova D."/>
            <person name="Rychlik I."/>
        </authorList>
    </citation>
    <scope>NUCLEOTIDE SEQUENCE [LARGE SCALE GENOMIC DNA]</scope>
    <source>
        <strain evidence="6 7">An435</strain>
    </source>
</reference>
<dbReference type="Gene3D" id="3.30.2110.10">
    <property type="entry name" value="CbiD-like"/>
    <property type="match status" value="1"/>
</dbReference>
<evidence type="ECO:0000256" key="3">
    <source>
        <dbReference type="ARBA" id="ARBA00022679"/>
    </source>
</evidence>
<organism evidence="6 7">
    <name type="scientific">Clostridium saudiense</name>
    <dbReference type="NCBI Taxonomy" id="1414720"/>
    <lineage>
        <taxon>Bacteria</taxon>
        <taxon>Bacillati</taxon>
        <taxon>Bacillota</taxon>
        <taxon>Clostridia</taxon>
        <taxon>Eubacteriales</taxon>
        <taxon>Clostridiaceae</taxon>
        <taxon>Clostridium</taxon>
    </lineage>
</organism>
<evidence type="ECO:0000256" key="5">
    <source>
        <dbReference type="HAMAP-Rule" id="MF_00787"/>
    </source>
</evidence>
<comment type="caution">
    <text evidence="6">The sequence shown here is derived from an EMBL/GenBank/DDBJ whole genome shotgun (WGS) entry which is preliminary data.</text>
</comment>
<dbReference type="NCBIfam" id="TIGR00312">
    <property type="entry name" value="cbiD"/>
    <property type="match status" value="1"/>
</dbReference>
<accession>A0ABS2FKY5</accession>
<dbReference type="Proteomes" id="UP000767334">
    <property type="component" value="Unassembled WGS sequence"/>
</dbReference>
<keyword evidence="3 5" id="KW-0808">Transferase</keyword>
<evidence type="ECO:0000313" key="7">
    <source>
        <dbReference type="Proteomes" id="UP000767334"/>
    </source>
</evidence>
<evidence type="ECO:0000256" key="1">
    <source>
        <dbReference type="ARBA" id="ARBA00022573"/>
    </source>
</evidence>
<keyword evidence="4 5" id="KW-0949">S-adenosyl-L-methionine</keyword>
<dbReference type="HAMAP" id="MF_00787">
    <property type="entry name" value="CbiD"/>
    <property type="match status" value="1"/>
</dbReference>
<keyword evidence="7" id="KW-1185">Reference proteome</keyword>
<comment type="function">
    <text evidence="5">Catalyzes the methylation of C-1 in cobalt-precorrin-5B to form cobalt-precorrin-6A.</text>
</comment>
<evidence type="ECO:0000256" key="2">
    <source>
        <dbReference type="ARBA" id="ARBA00022603"/>
    </source>
</evidence>
<evidence type="ECO:0000313" key="6">
    <source>
        <dbReference type="EMBL" id="MBM6820667.1"/>
    </source>
</evidence>
<comment type="pathway">
    <text evidence="5">Cofactor biosynthesis; adenosylcobalamin biosynthesis; cob(II)yrinate a,c-diamide from sirohydrochlorin (anaerobic route): step 6/10.</text>
</comment>
<dbReference type="PIRSF" id="PIRSF026782">
    <property type="entry name" value="CbiD"/>
    <property type="match status" value="1"/>
</dbReference>
<comment type="catalytic activity">
    <reaction evidence="5">
        <text>Co-precorrin-5B + S-adenosyl-L-methionine = Co-precorrin-6A + S-adenosyl-L-homocysteine</text>
        <dbReference type="Rhea" id="RHEA:26285"/>
        <dbReference type="ChEBI" id="CHEBI:57856"/>
        <dbReference type="ChEBI" id="CHEBI:59789"/>
        <dbReference type="ChEBI" id="CHEBI:60063"/>
        <dbReference type="ChEBI" id="CHEBI:60064"/>
        <dbReference type="EC" id="2.1.1.195"/>
    </reaction>
</comment>
<dbReference type="EC" id="2.1.1.195" evidence="5"/>
<dbReference type="EMBL" id="JACJLL010000143">
    <property type="protein sequence ID" value="MBM6820667.1"/>
    <property type="molecule type" value="Genomic_DNA"/>
</dbReference>
<dbReference type="RefSeq" id="WP_204572657.1">
    <property type="nucleotide sequence ID" value="NZ_JACJLL010000143.1"/>
</dbReference>
<protein>
    <recommendedName>
        <fullName evidence="5">Cobalt-precorrin-5B C(1)-methyltransferase</fullName>
        <ecNumber evidence="5">2.1.1.195</ecNumber>
    </recommendedName>
    <alternativeName>
        <fullName evidence="5">Cobalt-precorrin-6A synthase</fullName>
    </alternativeName>
</protein>
<dbReference type="Pfam" id="PF01888">
    <property type="entry name" value="CbiD"/>
    <property type="match status" value="1"/>
</dbReference>
<dbReference type="InterPro" id="IPR036074">
    <property type="entry name" value="CbiD_sf"/>
</dbReference>
<dbReference type="PANTHER" id="PTHR35863">
    <property type="entry name" value="COBALT-PRECORRIN-5B C(1)-METHYLTRANSFERASE"/>
    <property type="match status" value="1"/>
</dbReference>
<dbReference type="PANTHER" id="PTHR35863:SF1">
    <property type="entry name" value="COBALT-PRECORRIN-5B C(1)-METHYLTRANSFERASE"/>
    <property type="match status" value="1"/>
</dbReference>
<keyword evidence="2 5" id="KW-0489">Methyltransferase</keyword>
<name>A0ABS2FKY5_9CLOT</name>
<keyword evidence="1 5" id="KW-0169">Cobalamin biosynthesis</keyword>
<comment type="similarity">
    <text evidence="5">Belongs to the CbiD family.</text>
</comment>